<feature type="repeat" description="RCC1" evidence="1">
    <location>
        <begin position="353"/>
        <end position="405"/>
    </location>
</feature>
<gene>
    <name evidence="3" type="ORF">FDP41_000601</name>
</gene>
<dbReference type="VEuPathDB" id="AmoebaDB:NF0122700"/>
<feature type="repeat" description="RCC1" evidence="1">
    <location>
        <begin position="299"/>
        <end position="352"/>
    </location>
</feature>
<dbReference type="GeneID" id="68107819"/>
<keyword evidence="4" id="KW-1185">Reference proteome</keyword>
<evidence type="ECO:0000256" key="2">
    <source>
        <dbReference type="SAM" id="MobiDB-lite"/>
    </source>
</evidence>
<evidence type="ECO:0000313" key="4">
    <source>
        <dbReference type="Proteomes" id="UP000444721"/>
    </source>
</evidence>
<dbReference type="VEuPathDB" id="AmoebaDB:NfTy_002320"/>
<dbReference type="GO" id="GO:0005085">
    <property type="term" value="F:guanyl-nucleotide exchange factor activity"/>
    <property type="evidence" value="ECO:0007669"/>
    <property type="project" value="TreeGrafter"/>
</dbReference>
<dbReference type="AlphaFoldDB" id="A0A6A5CC92"/>
<comment type="caution">
    <text evidence="3">The sequence shown here is derived from an EMBL/GenBank/DDBJ whole genome shotgun (WGS) entry which is preliminary data.</text>
</comment>
<dbReference type="InterPro" id="IPR009091">
    <property type="entry name" value="RCC1/BLIP-II"/>
</dbReference>
<dbReference type="PROSITE" id="PS50012">
    <property type="entry name" value="RCC1_3"/>
    <property type="match status" value="2"/>
</dbReference>
<name>A0A6A5CC92_NAEFO</name>
<proteinExistence type="predicted"/>
<dbReference type="InterPro" id="IPR051553">
    <property type="entry name" value="Ran_GTPase-activating"/>
</dbReference>
<sequence>MNSNPYMNSGGYEPPEKKKKINLTHTQEVQYSEEGTIATFSPSSSTISSNNNINGSISQLLPMVDNNGQITHTRSSPYAPESATTTKSSILLTNNDPIPNPVASNEIVNSLVFGLLNTVNKTKSTNVFGIGHHHRIAHQKHHSMPNNILDPNSHEMDLTSDSSDSDADDKNSTTSSSSSFSSLSSFSDSLPTSTIANPFSSTSTHQQIQKSPRRKSHRALIEKVKNLLLASPSSLSDKMDWDEVESLDRVYSCCGNNFFGQLSCGDKSRKPLLIQKLCRDSIKHIACGHGFVLIATVNNELYACGDNTYGQCAVGLPAKRHITHLKKAQWDCKMSIQQISCGYHHSMILTTEGKVFACGANVAGALGLGDFINRNTFQRVRLIFFDDAVDHIVCQGHYSAIISKKGRLFVTGVNIGGELGCGDCINRNLFTYVSDPVPNVKLIAFRPSFSIVTLTTHEVLIAGSTVGHKYQRTAGFPTHIKKIGFDTFRTIVLCDNGELFVTDDIHVEFNDENIPQFMFKKVDTIPEPVVDFECGLGYTIARTANAFYALGEKSWIFPTLAGKDKTNENPILEVFTKLRSQPEVTQDRVACGGTFVYFYKMSEATPVKRNLLCDLLQPFDPFQDITISFENKKRKLWALVQQSFSFDDIKKMKH</sequence>
<reference evidence="3 4" key="1">
    <citation type="journal article" date="2019" name="Sci. Rep.">
        <title>Nanopore sequencing improves the draft genome of the human pathogenic amoeba Naegleria fowleri.</title>
        <authorList>
            <person name="Liechti N."/>
            <person name="Schurch N."/>
            <person name="Bruggmann R."/>
            <person name="Wittwer M."/>
        </authorList>
    </citation>
    <scope>NUCLEOTIDE SEQUENCE [LARGE SCALE GENOMIC DNA]</scope>
    <source>
        <strain evidence="3 4">ATCC 30894</strain>
    </source>
</reference>
<feature type="compositionally biased region" description="Polar residues" evidence="2">
    <location>
        <begin position="196"/>
        <end position="210"/>
    </location>
</feature>
<feature type="compositionally biased region" description="Low complexity" evidence="2">
    <location>
        <begin position="172"/>
        <end position="184"/>
    </location>
</feature>
<protein>
    <submittedName>
        <fullName evidence="3">Uncharacterized protein</fullName>
    </submittedName>
</protein>
<dbReference type="VEuPathDB" id="AmoebaDB:FDP41_000601"/>
<dbReference type="PANTHER" id="PTHR45982">
    <property type="entry name" value="REGULATOR OF CHROMOSOME CONDENSATION"/>
    <property type="match status" value="1"/>
</dbReference>
<dbReference type="RefSeq" id="XP_044569415.1">
    <property type="nucleotide sequence ID" value="XM_044709599.1"/>
</dbReference>
<evidence type="ECO:0000256" key="1">
    <source>
        <dbReference type="PROSITE-ProRule" id="PRU00235"/>
    </source>
</evidence>
<dbReference type="InterPro" id="IPR000408">
    <property type="entry name" value="Reg_chr_condens"/>
</dbReference>
<feature type="region of interest" description="Disordered" evidence="2">
    <location>
        <begin position="196"/>
        <end position="216"/>
    </location>
</feature>
<dbReference type="PANTHER" id="PTHR45982:SF1">
    <property type="entry name" value="REGULATOR OF CHROMOSOME CONDENSATION"/>
    <property type="match status" value="1"/>
</dbReference>
<dbReference type="GO" id="GO:0005737">
    <property type="term" value="C:cytoplasm"/>
    <property type="evidence" value="ECO:0007669"/>
    <property type="project" value="TreeGrafter"/>
</dbReference>
<dbReference type="SUPFAM" id="SSF50985">
    <property type="entry name" value="RCC1/BLIP-II"/>
    <property type="match status" value="1"/>
</dbReference>
<evidence type="ECO:0000313" key="3">
    <source>
        <dbReference type="EMBL" id="KAF0984702.1"/>
    </source>
</evidence>
<dbReference type="Proteomes" id="UP000444721">
    <property type="component" value="Unassembled WGS sequence"/>
</dbReference>
<dbReference type="Gene3D" id="2.130.10.30">
    <property type="entry name" value="Regulator of chromosome condensation 1/beta-lactamase-inhibitor protein II"/>
    <property type="match status" value="1"/>
</dbReference>
<dbReference type="OrthoDB" id="10253607at2759"/>
<feature type="region of interest" description="Disordered" evidence="2">
    <location>
        <begin position="136"/>
        <end position="184"/>
    </location>
</feature>
<dbReference type="EMBL" id="VFQX01000002">
    <property type="protein sequence ID" value="KAF0984702.1"/>
    <property type="molecule type" value="Genomic_DNA"/>
</dbReference>
<dbReference type="Pfam" id="PF13540">
    <property type="entry name" value="RCC1_2"/>
    <property type="match status" value="2"/>
</dbReference>
<organism evidence="3 4">
    <name type="scientific">Naegleria fowleri</name>
    <name type="common">Brain eating amoeba</name>
    <dbReference type="NCBI Taxonomy" id="5763"/>
    <lineage>
        <taxon>Eukaryota</taxon>
        <taxon>Discoba</taxon>
        <taxon>Heterolobosea</taxon>
        <taxon>Tetramitia</taxon>
        <taxon>Eutetramitia</taxon>
        <taxon>Vahlkampfiidae</taxon>
        <taxon>Naegleria</taxon>
    </lineage>
</organism>
<accession>A0A6A5CC92</accession>